<gene>
    <name evidence="1" type="ORF">COMA1_30237</name>
</gene>
<evidence type="ECO:0008006" key="3">
    <source>
        <dbReference type="Google" id="ProtNLM"/>
    </source>
</evidence>
<dbReference type="STRING" id="1742972.COMA1_30237"/>
<dbReference type="EMBL" id="CZQA01000009">
    <property type="protein sequence ID" value="CUS36772.1"/>
    <property type="molecule type" value="Genomic_DNA"/>
</dbReference>
<dbReference type="RefSeq" id="WP_176698044.1">
    <property type="nucleotide sequence ID" value="NZ_CZQA01000009.1"/>
</dbReference>
<protein>
    <recommendedName>
        <fullName evidence="3">Metal-binding protein SmbP</fullName>
    </recommendedName>
</protein>
<dbReference type="AlphaFoldDB" id="A0A0S4LLA9"/>
<proteinExistence type="predicted"/>
<dbReference type="GO" id="GO:0046872">
    <property type="term" value="F:metal ion binding"/>
    <property type="evidence" value="ECO:0007669"/>
    <property type="project" value="InterPro"/>
</dbReference>
<evidence type="ECO:0000313" key="2">
    <source>
        <dbReference type="Proteomes" id="UP000199032"/>
    </source>
</evidence>
<dbReference type="Proteomes" id="UP000199032">
    <property type="component" value="Unassembled WGS sequence"/>
</dbReference>
<reference evidence="1 2" key="1">
    <citation type="submission" date="2015-10" db="EMBL/GenBank/DDBJ databases">
        <authorList>
            <person name="Gilbert D.G."/>
        </authorList>
    </citation>
    <scope>NUCLEOTIDE SEQUENCE [LARGE SCALE GENOMIC DNA]</scope>
    <source>
        <strain evidence="1">COMA1</strain>
    </source>
</reference>
<sequence length="125" mass="13412">MTRYIRPRALALAAIFVIGTATVLPLQSVFAEGGARRDVMRSEDQHRQDAINLAKEAADHSKQGHVGPFLTSADAALQHALKARKDAHVDAGIAELKHAVEHGSAGHTDVATKHVEQAVTHLSEK</sequence>
<dbReference type="InterPro" id="IPR031877">
    <property type="entry name" value="SmbP"/>
</dbReference>
<name>A0A0S4LLA9_9BACT</name>
<dbReference type="CDD" id="cd13840">
    <property type="entry name" value="SMBP_like"/>
    <property type="match status" value="1"/>
</dbReference>
<accession>A0A0S4LLA9</accession>
<dbReference type="Gene3D" id="1.20.120.660">
    <property type="entry name" value="IL-4 antagonist (De novo design) like domain"/>
    <property type="match status" value="1"/>
</dbReference>
<evidence type="ECO:0000313" key="1">
    <source>
        <dbReference type="EMBL" id="CUS36772.1"/>
    </source>
</evidence>
<organism evidence="1 2">
    <name type="scientific">Candidatus Nitrospira nitrosa</name>
    <dbReference type="NCBI Taxonomy" id="1742972"/>
    <lineage>
        <taxon>Bacteria</taxon>
        <taxon>Pseudomonadati</taxon>
        <taxon>Nitrospirota</taxon>
        <taxon>Nitrospiria</taxon>
        <taxon>Nitrospirales</taxon>
        <taxon>Nitrospiraceae</taxon>
        <taxon>Nitrospira</taxon>
    </lineage>
</organism>
<dbReference type="Pfam" id="PF16785">
    <property type="entry name" value="SMBP"/>
    <property type="match status" value="1"/>
</dbReference>
<keyword evidence="2" id="KW-1185">Reference proteome</keyword>